<keyword evidence="2" id="KW-1185">Reference proteome</keyword>
<accession>A0ACB9YTF4</accession>
<comment type="caution">
    <text evidence="1">The sequence shown here is derived from an EMBL/GenBank/DDBJ whole genome shotgun (WGS) entry which is preliminary data.</text>
</comment>
<evidence type="ECO:0000313" key="2">
    <source>
        <dbReference type="Proteomes" id="UP001497700"/>
    </source>
</evidence>
<protein>
    <submittedName>
        <fullName evidence="1">Uncharacterized protein</fullName>
    </submittedName>
</protein>
<reference evidence="1 2" key="1">
    <citation type="journal article" date="2022" name="New Phytol.">
        <title>Ecological generalism drives hyperdiversity of secondary metabolite gene clusters in xylarialean endophytes.</title>
        <authorList>
            <person name="Franco M.E.E."/>
            <person name="Wisecaver J.H."/>
            <person name="Arnold A.E."/>
            <person name="Ju Y.M."/>
            <person name="Slot J.C."/>
            <person name="Ahrendt S."/>
            <person name="Moore L.P."/>
            <person name="Eastman K.E."/>
            <person name="Scott K."/>
            <person name="Konkel Z."/>
            <person name="Mondo S.J."/>
            <person name="Kuo A."/>
            <person name="Hayes R.D."/>
            <person name="Haridas S."/>
            <person name="Andreopoulos B."/>
            <person name="Riley R."/>
            <person name="LaButti K."/>
            <person name="Pangilinan J."/>
            <person name="Lipzen A."/>
            <person name="Amirebrahimi M."/>
            <person name="Yan J."/>
            <person name="Adam C."/>
            <person name="Keymanesh K."/>
            <person name="Ng V."/>
            <person name="Louie K."/>
            <person name="Northen T."/>
            <person name="Drula E."/>
            <person name="Henrissat B."/>
            <person name="Hsieh H.M."/>
            <person name="Youens-Clark K."/>
            <person name="Lutzoni F."/>
            <person name="Miadlikowska J."/>
            <person name="Eastwood D.C."/>
            <person name="Hamelin R.C."/>
            <person name="Grigoriev I.V."/>
            <person name="U'Ren J.M."/>
        </authorList>
    </citation>
    <scope>NUCLEOTIDE SEQUENCE [LARGE SCALE GENOMIC DNA]</scope>
    <source>
        <strain evidence="1 2">CBS 119005</strain>
    </source>
</reference>
<organism evidence="1 2">
    <name type="scientific">Hypoxylon rubiginosum</name>
    <dbReference type="NCBI Taxonomy" id="110542"/>
    <lineage>
        <taxon>Eukaryota</taxon>
        <taxon>Fungi</taxon>
        <taxon>Dikarya</taxon>
        <taxon>Ascomycota</taxon>
        <taxon>Pezizomycotina</taxon>
        <taxon>Sordariomycetes</taxon>
        <taxon>Xylariomycetidae</taxon>
        <taxon>Xylariales</taxon>
        <taxon>Hypoxylaceae</taxon>
        <taxon>Hypoxylon</taxon>
    </lineage>
</organism>
<sequence length="1325" mass="146046">MNHLHRFRTKRTYRSLYKSRRKPTPGGGSVVNASHTDINRRESIDEEGRLSTSSGPTQSDDQEHPESLRLMPIDSIGSPHLEPTTPASDHGPHESLNTSPQEPEPPTSQHQTWLPCYLRKFMFIAFTILLGVMVVALEVLFVISQRNQGLTESRSSLHYLWTYGPTAILTLAQAYWSRVDYEAKVAAPWLKANPICASRDALLLDYIDMFPLVVPFRALRRRDYPVAASATISLLFTILVVLSTGLFTLSPVEIADSSVPISLKTQFVDDPDRLIDPSSLSLYSLASVFANYSYPDGVSDQFAYQSFTSSLPGVSETRATVDGMYLTLDCEQAALEDIYLSSMLWKVEETDNSLYELVPLENSSISFEYGGCHSTTFFEPSSFFTNIMYSYDEAQDYPSEIGPEYLLALSPIDGFSPGKCGSTSLDDRRLVFVAAEFNVKLHNVTEPNSSAILELEATIKQSASLACTPDYGITSVDVVRNATGVKNVSRHDDTPPRKFPDITSWDILDAYLDDFIGLVNVDDYQYDFTDYKSESIFWDTWHALDLPTPSLVDTAYLEPLLVDLYRSFAAFLLKQSLTDPVDIASTATATRLVYRLLVQPTSCQLMVATMVLMMIILIALSSIPQQLLPRVMEPGSILATAALAGQLTISRFPHNLGATDTKALETKLAKWSEDAPTNRLSTINSTNGLQDNTTAGSQEPDTLAKPIETLKPVSPFVLSPAFRITLFILIASCVAALEVMLQRSVRYQGLWDIQDETYLHYAWTVLPAAIVSILALFITSISTQTRLLAPYHSLIHVAPISSSLDMDLLRPLMPQALFQQIRTRSLDALATSVAALISSAFTIGVAALYQLEILSVSSPIRLHTTSTLATTCDVVAGEYVCPPTDYDDTGISLSINMGASLILESNLSYTSLSYENLVFPGFVLEQLATDAPQITENTVIDAVIPAARHRLSCHWYTDSDINATFFYNQSVPVNFVQQQKISDGLAFNITGEDCAVRRFPELQSTAAFMMDLPAEGLFATALDPRGNDVFGCSSFLYIWGSFSSLTEPPEISTSALGCNGTTETLDVVASFMGPQLQLDPSRPPQPIESTLQSYDLYALSSYYLYYTLHSLPLGRNDTNFDHFFEQLVTSRYAIPISRIGDPSQAQAVKDAIVFQHGVIAAQYLTVSDRWNDLSQPNGSALPIFPSISSLTPTSDTGVYSGTASDPYGRRRLVQDPASTRVVEALLLAALVLSLLGWILGPRKAVLPRSPTSVASVLALLAGGDVLEYMYKDRDGDWETVEDARAAFPKDCKFWMGWGRPGASKEEKERRFGIWMVPSPGENLGP</sequence>
<gene>
    <name evidence="1" type="ORF">F4820DRAFT_460205</name>
</gene>
<proteinExistence type="predicted"/>
<name>A0ACB9YTF4_9PEZI</name>
<evidence type="ECO:0000313" key="1">
    <source>
        <dbReference type="EMBL" id="KAI4862482.1"/>
    </source>
</evidence>
<dbReference type="Proteomes" id="UP001497700">
    <property type="component" value="Unassembled WGS sequence"/>
</dbReference>
<dbReference type="EMBL" id="MU393525">
    <property type="protein sequence ID" value="KAI4862482.1"/>
    <property type="molecule type" value="Genomic_DNA"/>
</dbReference>